<comment type="caution">
    <text evidence="2">The sequence shown here is derived from an EMBL/GenBank/DDBJ whole genome shotgun (WGS) entry which is preliminary data.</text>
</comment>
<dbReference type="Proteomes" id="UP001152320">
    <property type="component" value="Chromosome 13"/>
</dbReference>
<evidence type="ECO:0000256" key="1">
    <source>
        <dbReference type="SAM" id="SignalP"/>
    </source>
</evidence>
<accession>A0A9Q1H3I5</accession>
<name>A0A9Q1H3I5_HOLLE</name>
<evidence type="ECO:0000313" key="3">
    <source>
        <dbReference type="Proteomes" id="UP001152320"/>
    </source>
</evidence>
<dbReference type="AlphaFoldDB" id="A0A9Q1H3I5"/>
<proteinExistence type="predicted"/>
<feature type="signal peptide" evidence="1">
    <location>
        <begin position="1"/>
        <end position="22"/>
    </location>
</feature>
<feature type="chain" id="PRO_5040177384" evidence="1">
    <location>
        <begin position="23"/>
        <end position="165"/>
    </location>
</feature>
<gene>
    <name evidence="2" type="ORF">HOLleu_27832</name>
</gene>
<evidence type="ECO:0000313" key="2">
    <source>
        <dbReference type="EMBL" id="KAJ8031185.1"/>
    </source>
</evidence>
<dbReference type="OrthoDB" id="10332511at2759"/>
<protein>
    <submittedName>
        <fullName evidence="2">Uncharacterized protein</fullName>
    </submittedName>
</protein>
<reference evidence="2" key="1">
    <citation type="submission" date="2021-10" db="EMBL/GenBank/DDBJ databases">
        <title>Tropical sea cucumber genome reveals ecological adaptation and Cuvierian tubules defense mechanism.</title>
        <authorList>
            <person name="Chen T."/>
        </authorList>
    </citation>
    <scope>NUCLEOTIDE SEQUENCE</scope>
    <source>
        <strain evidence="2">Nanhai2018</strain>
        <tissue evidence="2">Muscle</tissue>
    </source>
</reference>
<dbReference type="EMBL" id="JAIZAY010000013">
    <property type="protein sequence ID" value="KAJ8031185.1"/>
    <property type="molecule type" value="Genomic_DNA"/>
</dbReference>
<keyword evidence="1" id="KW-0732">Signal</keyword>
<sequence length="165" mass="19185">MRSFVLSLCPLALLVLLQVAWGQDSLQSISSDVPSPVRFSESTIRYGVSPVYKDLLEDASDVFETIRVFMTTLGQLDRIRMHEGKRENEIRRYGVKRADNGFQITGWRKKRSTMESDLFTSMFTGRLDHMAKETLKAIYTFVDGMEKVSRFWQMELYTYVMLEKS</sequence>
<keyword evidence="3" id="KW-1185">Reference proteome</keyword>
<organism evidence="2 3">
    <name type="scientific">Holothuria leucospilota</name>
    <name type="common">Black long sea cucumber</name>
    <name type="synonym">Mertensiothuria leucospilota</name>
    <dbReference type="NCBI Taxonomy" id="206669"/>
    <lineage>
        <taxon>Eukaryota</taxon>
        <taxon>Metazoa</taxon>
        <taxon>Echinodermata</taxon>
        <taxon>Eleutherozoa</taxon>
        <taxon>Echinozoa</taxon>
        <taxon>Holothuroidea</taxon>
        <taxon>Aspidochirotacea</taxon>
        <taxon>Aspidochirotida</taxon>
        <taxon>Holothuriidae</taxon>
        <taxon>Holothuria</taxon>
    </lineage>
</organism>